<comment type="caution">
    <text evidence="2">The sequence shown here is derived from an EMBL/GenBank/DDBJ whole genome shotgun (WGS) entry which is preliminary data.</text>
</comment>
<accession>A0A5B7FD04</accession>
<dbReference type="AlphaFoldDB" id="A0A5B7FD04"/>
<proteinExistence type="predicted"/>
<evidence type="ECO:0000313" key="2">
    <source>
        <dbReference type="EMBL" id="MPC43375.1"/>
    </source>
</evidence>
<reference evidence="2 3" key="1">
    <citation type="submission" date="2019-05" db="EMBL/GenBank/DDBJ databases">
        <title>Another draft genome of Portunus trituberculatus and its Hox gene families provides insights of decapod evolution.</title>
        <authorList>
            <person name="Jeong J.-H."/>
            <person name="Song I."/>
            <person name="Kim S."/>
            <person name="Choi T."/>
            <person name="Kim D."/>
            <person name="Ryu S."/>
            <person name="Kim W."/>
        </authorList>
    </citation>
    <scope>NUCLEOTIDE SEQUENCE [LARGE SCALE GENOMIC DNA]</scope>
    <source>
        <tissue evidence="2">Muscle</tissue>
    </source>
</reference>
<sequence>MFSVQHPAISFILSKVVLSAPSIRTPAGDADELSENTALKNKSITCEWSISPPSGHTSFPEEPMSAPTRPPLLTSGQSWSGFID</sequence>
<dbReference type="EMBL" id="VSRR010005803">
    <property type="protein sequence ID" value="MPC43375.1"/>
    <property type="molecule type" value="Genomic_DNA"/>
</dbReference>
<gene>
    <name evidence="2" type="ORF">E2C01_037021</name>
</gene>
<feature type="region of interest" description="Disordered" evidence="1">
    <location>
        <begin position="50"/>
        <end position="84"/>
    </location>
</feature>
<evidence type="ECO:0000256" key="1">
    <source>
        <dbReference type="SAM" id="MobiDB-lite"/>
    </source>
</evidence>
<keyword evidence="3" id="KW-1185">Reference proteome</keyword>
<feature type="compositionally biased region" description="Polar residues" evidence="1">
    <location>
        <begin position="74"/>
        <end position="84"/>
    </location>
</feature>
<evidence type="ECO:0000313" key="3">
    <source>
        <dbReference type="Proteomes" id="UP000324222"/>
    </source>
</evidence>
<dbReference type="Proteomes" id="UP000324222">
    <property type="component" value="Unassembled WGS sequence"/>
</dbReference>
<organism evidence="2 3">
    <name type="scientific">Portunus trituberculatus</name>
    <name type="common">Swimming crab</name>
    <name type="synonym">Neptunus trituberculatus</name>
    <dbReference type="NCBI Taxonomy" id="210409"/>
    <lineage>
        <taxon>Eukaryota</taxon>
        <taxon>Metazoa</taxon>
        <taxon>Ecdysozoa</taxon>
        <taxon>Arthropoda</taxon>
        <taxon>Crustacea</taxon>
        <taxon>Multicrustacea</taxon>
        <taxon>Malacostraca</taxon>
        <taxon>Eumalacostraca</taxon>
        <taxon>Eucarida</taxon>
        <taxon>Decapoda</taxon>
        <taxon>Pleocyemata</taxon>
        <taxon>Brachyura</taxon>
        <taxon>Eubrachyura</taxon>
        <taxon>Portunoidea</taxon>
        <taxon>Portunidae</taxon>
        <taxon>Portuninae</taxon>
        <taxon>Portunus</taxon>
    </lineage>
</organism>
<name>A0A5B7FD04_PORTR</name>
<protein>
    <submittedName>
        <fullName evidence="2">Uncharacterized protein</fullName>
    </submittedName>
</protein>